<feature type="region of interest" description="Disordered" evidence="1">
    <location>
        <begin position="19"/>
        <end position="60"/>
    </location>
</feature>
<organism evidence="2">
    <name type="scientific">Arundo donax</name>
    <name type="common">Giant reed</name>
    <name type="synonym">Donax arundinaceus</name>
    <dbReference type="NCBI Taxonomy" id="35708"/>
    <lineage>
        <taxon>Eukaryota</taxon>
        <taxon>Viridiplantae</taxon>
        <taxon>Streptophyta</taxon>
        <taxon>Embryophyta</taxon>
        <taxon>Tracheophyta</taxon>
        <taxon>Spermatophyta</taxon>
        <taxon>Magnoliopsida</taxon>
        <taxon>Liliopsida</taxon>
        <taxon>Poales</taxon>
        <taxon>Poaceae</taxon>
        <taxon>PACMAD clade</taxon>
        <taxon>Arundinoideae</taxon>
        <taxon>Arundineae</taxon>
        <taxon>Arundo</taxon>
    </lineage>
</organism>
<evidence type="ECO:0000313" key="2">
    <source>
        <dbReference type="EMBL" id="JAD45311.1"/>
    </source>
</evidence>
<proteinExistence type="predicted"/>
<dbReference type="AlphaFoldDB" id="A0A0A9A2I3"/>
<accession>A0A0A9A2I3</accession>
<feature type="compositionally biased region" description="Basic and acidic residues" evidence="1">
    <location>
        <begin position="22"/>
        <end position="32"/>
    </location>
</feature>
<reference evidence="2" key="2">
    <citation type="journal article" date="2015" name="Data Brief">
        <title>Shoot transcriptome of the giant reed, Arundo donax.</title>
        <authorList>
            <person name="Barrero R.A."/>
            <person name="Guerrero F.D."/>
            <person name="Moolhuijzen P."/>
            <person name="Goolsby J.A."/>
            <person name="Tidwell J."/>
            <person name="Bellgard S.E."/>
            <person name="Bellgard M.I."/>
        </authorList>
    </citation>
    <scope>NUCLEOTIDE SEQUENCE</scope>
    <source>
        <tissue evidence="2">Shoot tissue taken approximately 20 cm above the soil surface</tissue>
    </source>
</reference>
<name>A0A0A9A2I3_ARUDO</name>
<feature type="compositionally biased region" description="Polar residues" evidence="1">
    <location>
        <begin position="50"/>
        <end position="60"/>
    </location>
</feature>
<sequence>MKDSIHGELERPTMKMVSDVQKISKGDKDHQNIKRNSPLTGNNIAEHKQTSTVIGGPSNW</sequence>
<evidence type="ECO:0000256" key="1">
    <source>
        <dbReference type="SAM" id="MobiDB-lite"/>
    </source>
</evidence>
<feature type="compositionally biased region" description="Polar residues" evidence="1">
    <location>
        <begin position="34"/>
        <end position="43"/>
    </location>
</feature>
<reference evidence="2" key="1">
    <citation type="submission" date="2014-09" db="EMBL/GenBank/DDBJ databases">
        <authorList>
            <person name="Magalhaes I.L.F."/>
            <person name="Oliveira U."/>
            <person name="Santos F.R."/>
            <person name="Vidigal T.H.D.A."/>
            <person name="Brescovit A.D."/>
            <person name="Santos A.J."/>
        </authorList>
    </citation>
    <scope>NUCLEOTIDE SEQUENCE</scope>
    <source>
        <tissue evidence="2">Shoot tissue taken approximately 20 cm above the soil surface</tissue>
    </source>
</reference>
<protein>
    <submittedName>
        <fullName evidence="2">Uncharacterized protein</fullName>
    </submittedName>
</protein>
<dbReference type="EMBL" id="GBRH01252584">
    <property type="protein sequence ID" value="JAD45311.1"/>
    <property type="molecule type" value="Transcribed_RNA"/>
</dbReference>